<organism evidence="2 3">
    <name type="scientific">Candidatus Magasanikbacteria bacterium RIFCSPLOWO2_02_FULL_44_11</name>
    <dbReference type="NCBI Taxonomy" id="1798689"/>
    <lineage>
        <taxon>Bacteria</taxon>
        <taxon>Candidatus Magasanikiibacteriota</taxon>
    </lineage>
</organism>
<proteinExistence type="predicted"/>
<feature type="region of interest" description="Disordered" evidence="1">
    <location>
        <begin position="41"/>
        <end position="60"/>
    </location>
</feature>
<dbReference type="STRING" id="1798689.A3I29_03155"/>
<protein>
    <submittedName>
        <fullName evidence="2">Uncharacterized protein</fullName>
    </submittedName>
</protein>
<evidence type="ECO:0000313" key="2">
    <source>
        <dbReference type="EMBL" id="OGH81389.1"/>
    </source>
</evidence>
<evidence type="ECO:0000256" key="1">
    <source>
        <dbReference type="SAM" id="MobiDB-lite"/>
    </source>
</evidence>
<dbReference type="Proteomes" id="UP000178726">
    <property type="component" value="Unassembled WGS sequence"/>
</dbReference>
<dbReference type="AlphaFoldDB" id="A0A1F6NC42"/>
<reference evidence="2 3" key="1">
    <citation type="journal article" date="2016" name="Nat. Commun.">
        <title>Thousands of microbial genomes shed light on interconnected biogeochemical processes in an aquifer system.</title>
        <authorList>
            <person name="Anantharaman K."/>
            <person name="Brown C.T."/>
            <person name="Hug L.A."/>
            <person name="Sharon I."/>
            <person name="Castelle C.J."/>
            <person name="Probst A.J."/>
            <person name="Thomas B.C."/>
            <person name="Singh A."/>
            <person name="Wilkins M.J."/>
            <person name="Karaoz U."/>
            <person name="Brodie E.L."/>
            <person name="Williams K.H."/>
            <person name="Hubbard S.S."/>
            <person name="Banfield J.F."/>
        </authorList>
    </citation>
    <scope>NUCLEOTIDE SEQUENCE [LARGE SCALE GENOMIC DNA]</scope>
</reference>
<accession>A0A1F6NC42</accession>
<dbReference type="EMBL" id="MFQK01000001">
    <property type="protein sequence ID" value="OGH81389.1"/>
    <property type="molecule type" value="Genomic_DNA"/>
</dbReference>
<sequence length="60" mass="6627">MKKANEDSPEDLRAVAREINLSREEKQAIWQVLETQISPPQSVPVVFPDKPSPASPTIAS</sequence>
<name>A0A1F6NC42_9BACT</name>
<gene>
    <name evidence="2" type="ORF">A3I29_03155</name>
</gene>
<comment type="caution">
    <text evidence="2">The sequence shown here is derived from an EMBL/GenBank/DDBJ whole genome shotgun (WGS) entry which is preliminary data.</text>
</comment>
<evidence type="ECO:0000313" key="3">
    <source>
        <dbReference type="Proteomes" id="UP000178726"/>
    </source>
</evidence>